<evidence type="ECO:0000313" key="7">
    <source>
        <dbReference type="Proteomes" id="UP001642540"/>
    </source>
</evidence>
<dbReference type="InterPro" id="IPR001895">
    <property type="entry name" value="RASGEF_cat_dom"/>
</dbReference>
<name>A0ABP1Q3U2_9HEXA</name>
<feature type="region of interest" description="Disordered" evidence="3">
    <location>
        <begin position="861"/>
        <end position="988"/>
    </location>
</feature>
<feature type="compositionally biased region" description="Pro residues" evidence="3">
    <location>
        <begin position="968"/>
        <end position="978"/>
    </location>
</feature>
<dbReference type="InterPro" id="IPR036964">
    <property type="entry name" value="RASGEF_cat_dom_sf"/>
</dbReference>
<keyword evidence="7" id="KW-1185">Reference proteome</keyword>
<feature type="compositionally biased region" description="Low complexity" evidence="3">
    <location>
        <begin position="252"/>
        <end position="277"/>
    </location>
</feature>
<feature type="region of interest" description="Disordered" evidence="3">
    <location>
        <begin position="1"/>
        <end position="26"/>
    </location>
</feature>
<feature type="region of interest" description="Disordered" evidence="3">
    <location>
        <begin position="1037"/>
        <end position="1069"/>
    </location>
</feature>
<dbReference type="InterPro" id="IPR023578">
    <property type="entry name" value="Ras_GEF_dom_sf"/>
</dbReference>
<evidence type="ECO:0000313" key="6">
    <source>
        <dbReference type="EMBL" id="CAL8088351.1"/>
    </source>
</evidence>
<accession>A0ABP1Q3U2</accession>
<organism evidence="6 7">
    <name type="scientific">Orchesella dallaii</name>
    <dbReference type="NCBI Taxonomy" id="48710"/>
    <lineage>
        <taxon>Eukaryota</taxon>
        <taxon>Metazoa</taxon>
        <taxon>Ecdysozoa</taxon>
        <taxon>Arthropoda</taxon>
        <taxon>Hexapoda</taxon>
        <taxon>Collembola</taxon>
        <taxon>Entomobryomorpha</taxon>
        <taxon>Entomobryoidea</taxon>
        <taxon>Orchesellidae</taxon>
        <taxon>Orchesellinae</taxon>
        <taxon>Orchesella</taxon>
    </lineage>
</organism>
<feature type="compositionally biased region" description="Polar residues" evidence="3">
    <location>
        <begin position="338"/>
        <end position="368"/>
    </location>
</feature>
<protein>
    <recommendedName>
        <fullName evidence="8">Rap guanine nucleotide exchange factor 1</fullName>
    </recommendedName>
</protein>
<dbReference type="PROSITE" id="PS50212">
    <property type="entry name" value="RASGEF_NTER"/>
    <property type="match status" value="1"/>
</dbReference>
<feature type="region of interest" description="Disordered" evidence="3">
    <location>
        <begin position="549"/>
        <end position="580"/>
    </location>
</feature>
<dbReference type="CDD" id="cd00155">
    <property type="entry name" value="RasGEF"/>
    <property type="match status" value="1"/>
</dbReference>
<sequence length="1446" mass="157654">MMSTARGSSGSSSSSNKQQRNVKGFVKRCRSFKEDIISRLARNRSTGGADELAGGRNLSSHSGIASPSGWSSKSPTPGDESSVEPVTLISHRLKEVNLTLHFVESLIQKNCVELLGGSSNVMLDLMGCLFNDIKKMPSSDSAQFQSIISQLKTVLSDFLTAVDALLLKEGYDDSQRELYFEKVQESIATSRDALSGLRNLIDTRDTGSSNSNTLSITSSPFPAMKTGVLSQDFSSSGNLNSSTPLVKANNNTLAPPLSSASTLSSSTQSPIINSSPTRFSENSGTSNNVIVTPTPSTFNNCLASSTPVTEPEEKKPPLPPKSKQLSRRSFDSDWPDSITPTSVSAGPSSPRRMSNQTQQLSHSHQRFLSSQQQNINSSLVVAPAVSLDQWLEQSNCVSTSSSNVRMSVNNVQATSSMNSMNASNILVTSSSSSQHHQQQIFHQLNSSSGLLSTHQNNVQRGDSSLWINSAIYIGRSTHSTASDSKEQLKVSRNRTYSDSYQLDYEDNHLERLVTDYERRSVKSGTTHNSLSLSLGSSLDNLLLVDAQSQQSGLSPNSNTSGTGCTGAMHSLSGSSNHPSDATGRLTNFGDFEVDEDVFVTEVVDGCVTKPQSSLKYLPPPISRLSKQPPVEDDSDSEIPPVLPEKRRINKHFTIDHGYGVGESIYSSCCKQQHQPNARCYSPYDNVEDNDSILQLWHGGVASGSTVSGYKSQQQSFMTQSESRVTLVGTAGADSDEKPPLPPKKKHSLIAAYVEFMHNFDLHSHRQQHFCNHIAARNHLQEVISSSEDQPQLPHQGFHRPYLSERSATMFNPSTGEIPGFTGITSPVSSVAHTTFTNAHSGGGVNRAALYSASYHHFSTFSNSSIPSEENSPTHQHFPLTGSSSSTSHSLSDHASGNDNGAGSGGSGNETKPPLPPKKSRSILKSLLGELSNNSSQETEKSASNNNHGTGSPTNGATTPSSPAAGALPPKPIPSPVKPSTPTSPNAPNVTTIEQSAVANNATSPANEGGSSTKSPQRSLDEDSIDLFMIDPTPLLVINKKSSPHTSTSSSSNNQNQSSKTAATTTGDAPLEVKGAEPLVLLVYASNPDVVDTKFRETFLLTYRNFLRPTDVVTLLWKRFKHFENKTDRTSMIHARATLDVFVDVVIGLTPMDLDDEMVSRVRKCIYHLVCSGEIQSALKARKGVIHKYQVRLKILKPQPAPATLAVTTEAQSLLKWSATSIAQQMTLLDADLFRELEPAELLLWAREQVEDLCPALNNFTEHFNKVSYWTRTRVLMCSTSRERNRTMKKLIGVMRKLREYNNFNSLLAVLAALDSAPIRRLGFSRRLTEALKPHAALTDSSGSFRTYRQALADCSPPCIPYIGLVLQDLTFVHIGNPDFLTDGKVNWVKRLQQWVILEPIRRLHTCHYGFSRNDALLAFLNNFDEYLNDDDLWQLSESIKPQTKNN</sequence>
<dbReference type="Proteomes" id="UP001642540">
    <property type="component" value="Unassembled WGS sequence"/>
</dbReference>
<feature type="compositionally biased region" description="Low complexity" evidence="3">
    <location>
        <begin position="1038"/>
        <end position="1060"/>
    </location>
</feature>
<feature type="compositionally biased region" description="Low complexity" evidence="3">
    <location>
        <begin position="861"/>
        <end position="872"/>
    </location>
</feature>
<evidence type="ECO:0008006" key="8">
    <source>
        <dbReference type="Google" id="ProtNLM"/>
    </source>
</evidence>
<feature type="compositionally biased region" description="Polar residues" evidence="3">
    <location>
        <begin position="930"/>
        <end position="961"/>
    </location>
</feature>
<dbReference type="SMART" id="SM00147">
    <property type="entry name" value="RasGEF"/>
    <property type="match status" value="1"/>
</dbReference>
<feature type="region of interest" description="Disordered" evidence="3">
    <location>
        <begin position="246"/>
        <end position="369"/>
    </location>
</feature>
<dbReference type="PANTHER" id="PTHR23113">
    <property type="entry name" value="GUANINE NUCLEOTIDE EXCHANGE FACTOR"/>
    <property type="match status" value="1"/>
</dbReference>
<dbReference type="SUPFAM" id="SSF48366">
    <property type="entry name" value="Ras GEF"/>
    <property type="match status" value="1"/>
</dbReference>
<evidence type="ECO:0000259" key="4">
    <source>
        <dbReference type="PROSITE" id="PS50009"/>
    </source>
</evidence>
<feature type="region of interest" description="Disordered" evidence="3">
    <location>
        <begin position="618"/>
        <end position="641"/>
    </location>
</feature>
<feature type="domain" description="Ras-GEF" evidence="4">
    <location>
        <begin position="1217"/>
        <end position="1442"/>
    </location>
</feature>
<feature type="compositionally biased region" description="Low complexity" evidence="3">
    <location>
        <begin position="879"/>
        <end position="898"/>
    </location>
</feature>
<dbReference type="EMBL" id="CAXLJM020000022">
    <property type="protein sequence ID" value="CAL8088351.1"/>
    <property type="molecule type" value="Genomic_DNA"/>
</dbReference>
<dbReference type="Gene3D" id="1.10.840.10">
    <property type="entry name" value="Ras guanine-nucleotide exchange factors catalytic domain"/>
    <property type="match status" value="1"/>
</dbReference>
<feature type="compositionally biased region" description="Polar residues" evidence="3">
    <location>
        <begin position="549"/>
        <end position="562"/>
    </location>
</feature>
<evidence type="ECO:0000256" key="1">
    <source>
        <dbReference type="ARBA" id="ARBA00022658"/>
    </source>
</evidence>
<evidence type="ECO:0000256" key="3">
    <source>
        <dbReference type="SAM" id="MobiDB-lite"/>
    </source>
</evidence>
<proteinExistence type="predicted"/>
<gene>
    <name evidence="6" type="ORF">ODALV1_LOCUS7027</name>
</gene>
<dbReference type="PROSITE" id="PS50009">
    <property type="entry name" value="RASGEF_CAT"/>
    <property type="match status" value="1"/>
</dbReference>
<dbReference type="InterPro" id="IPR008937">
    <property type="entry name" value="Ras-like_GEF"/>
</dbReference>
<feature type="compositionally biased region" description="Polar residues" evidence="3">
    <location>
        <begin position="278"/>
        <end position="308"/>
    </location>
</feature>
<comment type="caution">
    <text evidence="6">The sequence shown here is derived from an EMBL/GenBank/DDBJ whole genome shotgun (WGS) entry which is preliminary data.</text>
</comment>
<reference evidence="6 7" key="1">
    <citation type="submission" date="2024-08" db="EMBL/GenBank/DDBJ databases">
        <authorList>
            <person name="Cucini C."/>
            <person name="Frati F."/>
        </authorList>
    </citation>
    <scope>NUCLEOTIDE SEQUENCE [LARGE SCALE GENOMIC DNA]</scope>
</reference>
<dbReference type="InterPro" id="IPR000651">
    <property type="entry name" value="Ras-like_Gua-exchang_fac_N"/>
</dbReference>
<feature type="region of interest" description="Disordered" evidence="3">
    <location>
        <begin position="43"/>
        <end position="83"/>
    </location>
</feature>
<dbReference type="PANTHER" id="PTHR23113:SF224">
    <property type="entry name" value="RAP GUANINE NUCLEOTIDE EXCHANGE FACTOR 1"/>
    <property type="match status" value="1"/>
</dbReference>
<feature type="domain" description="N-terminal Ras-GEF" evidence="5">
    <location>
        <begin position="1068"/>
        <end position="1189"/>
    </location>
</feature>
<dbReference type="Pfam" id="PF00618">
    <property type="entry name" value="RasGEF_N"/>
    <property type="match status" value="1"/>
</dbReference>
<evidence type="ECO:0000256" key="2">
    <source>
        <dbReference type="PROSITE-ProRule" id="PRU00168"/>
    </source>
</evidence>
<evidence type="ECO:0000259" key="5">
    <source>
        <dbReference type="PROSITE" id="PS50212"/>
    </source>
</evidence>
<dbReference type="Pfam" id="PF00617">
    <property type="entry name" value="RasGEF"/>
    <property type="match status" value="1"/>
</dbReference>
<dbReference type="Gene3D" id="1.20.870.10">
    <property type="entry name" value="Son of sevenless (SoS) protein Chain: S domain 1"/>
    <property type="match status" value="1"/>
</dbReference>
<keyword evidence="1 2" id="KW-0344">Guanine-nucleotide releasing factor</keyword>
<feature type="compositionally biased region" description="Polar residues" evidence="3">
    <location>
        <begin position="57"/>
        <end position="75"/>
    </location>
</feature>